<dbReference type="InterPro" id="IPR027443">
    <property type="entry name" value="IPNS-like_sf"/>
</dbReference>
<dbReference type="AlphaFoldDB" id="A0AAP0IMK1"/>
<proteinExistence type="predicted"/>
<dbReference type="InterPro" id="IPR050231">
    <property type="entry name" value="Iron_ascorbate_oxido_reductase"/>
</dbReference>
<gene>
    <name evidence="4" type="ORF">Scep_016402</name>
</gene>
<evidence type="ECO:0000256" key="1">
    <source>
        <dbReference type="ARBA" id="ARBA00022723"/>
    </source>
</evidence>
<name>A0AAP0IMK1_9MAGN</name>
<organism evidence="4 5">
    <name type="scientific">Stephania cephalantha</name>
    <dbReference type="NCBI Taxonomy" id="152367"/>
    <lineage>
        <taxon>Eukaryota</taxon>
        <taxon>Viridiplantae</taxon>
        <taxon>Streptophyta</taxon>
        <taxon>Embryophyta</taxon>
        <taxon>Tracheophyta</taxon>
        <taxon>Spermatophyta</taxon>
        <taxon>Magnoliopsida</taxon>
        <taxon>Ranunculales</taxon>
        <taxon>Menispermaceae</taxon>
        <taxon>Menispermoideae</taxon>
        <taxon>Cissampelideae</taxon>
        <taxon>Stephania</taxon>
    </lineage>
</organism>
<reference evidence="4 5" key="1">
    <citation type="submission" date="2024-01" db="EMBL/GenBank/DDBJ databases">
        <title>Genome assemblies of Stephania.</title>
        <authorList>
            <person name="Yang L."/>
        </authorList>
    </citation>
    <scope>NUCLEOTIDE SEQUENCE [LARGE SCALE GENOMIC DNA]</scope>
    <source>
        <strain evidence="4">JXDWG</strain>
        <tissue evidence="4">Leaf</tissue>
    </source>
</reference>
<dbReference type="GO" id="GO:0046872">
    <property type="term" value="F:metal ion binding"/>
    <property type="evidence" value="ECO:0007669"/>
    <property type="project" value="UniProtKB-KW"/>
</dbReference>
<comment type="caution">
    <text evidence="4">The sequence shown here is derived from an EMBL/GenBank/DDBJ whole genome shotgun (WGS) entry which is preliminary data.</text>
</comment>
<evidence type="ECO:0000256" key="2">
    <source>
        <dbReference type="ARBA" id="ARBA00023004"/>
    </source>
</evidence>
<protein>
    <recommendedName>
        <fullName evidence="3">Non-haem dioxygenase N-terminal domain-containing protein</fullName>
    </recommendedName>
</protein>
<feature type="domain" description="Non-haem dioxygenase N-terminal" evidence="3">
    <location>
        <begin position="20"/>
        <end position="110"/>
    </location>
</feature>
<dbReference type="EMBL" id="JBBNAG010000007">
    <property type="protein sequence ID" value="KAK9118309.1"/>
    <property type="molecule type" value="Genomic_DNA"/>
</dbReference>
<dbReference type="Gene3D" id="2.60.120.330">
    <property type="entry name" value="B-lactam Antibiotic, Isopenicillin N Synthase, Chain"/>
    <property type="match status" value="1"/>
</dbReference>
<accession>A0AAP0IMK1</accession>
<dbReference type="InterPro" id="IPR026992">
    <property type="entry name" value="DIOX_N"/>
</dbReference>
<evidence type="ECO:0000259" key="3">
    <source>
        <dbReference type="Pfam" id="PF14226"/>
    </source>
</evidence>
<keyword evidence="2" id="KW-0408">Iron</keyword>
<keyword evidence="1" id="KW-0479">Metal-binding</keyword>
<evidence type="ECO:0000313" key="4">
    <source>
        <dbReference type="EMBL" id="KAK9118309.1"/>
    </source>
</evidence>
<dbReference type="PANTHER" id="PTHR47990">
    <property type="entry name" value="2-OXOGLUTARATE (2OG) AND FE(II)-DEPENDENT OXYGENASE SUPERFAMILY PROTEIN-RELATED"/>
    <property type="match status" value="1"/>
</dbReference>
<dbReference type="SUPFAM" id="SSF51197">
    <property type="entry name" value="Clavaminate synthase-like"/>
    <property type="match status" value="1"/>
</dbReference>
<evidence type="ECO:0000313" key="5">
    <source>
        <dbReference type="Proteomes" id="UP001419268"/>
    </source>
</evidence>
<dbReference type="Pfam" id="PF14226">
    <property type="entry name" value="DIOX_N"/>
    <property type="match status" value="1"/>
</dbReference>
<sequence>MADIDVDDYPSVDAATVRGVPVVDLNDPNAMKLVSHACETWGVFQVVNLGVPGSSLQNIKAQVRSLFCLPSKHKLKVTRLPGSFFGYGRVPMASFFPKLMRSEGFTIIDSSVEHARQL</sequence>
<dbReference type="Proteomes" id="UP001419268">
    <property type="component" value="Unassembled WGS sequence"/>
</dbReference>
<keyword evidence="5" id="KW-1185">Reference proteome</keyword>